<evidence type="ECO:0000259" key="1">
    <source>
        <dbReference type="Pfam" id="PF00144"/>
    </source>
</evidence>
<accession>A0AAN6N0L5</accession>
<evidence type="ECO:0000313" key="3">
    <source>
        <dbReference type="Proteomes" id="UP001303473"/>
    </source>
</evidence>
<reference evidence="3" key="1">
    <citation type="journal article" date="2023" name="Mol. Phylogenet. Evol.">
        <title>Genome-scale phylogeny and comparative genomics of the fungal order Sordariales.</title>
        <authorList>
            <person name="Hensen N."/>
            <person name="Bonometti L."/>
            <person name="Westerberg I."/>
            <person name="Brannstrom I.O."/>
            <person name="Guillou S."/>
            <person name="Cros-Aarteil S."/>
            <person name="Calhoun S."/>
            <person name="Haridas S."/>
            <person name="Kuo A."/>
            <person name="Mondo S."/>
            <person name="Pangilinan J."/>
            <person name="Riley R."/>
            <person name="LaButti K."/>
            <person name="Andreopoulos B."/>
            <person name="Lipzen A."/>
            <person name="Chen C."/>
            <person name="Yan M."/>
            <person name="Daum C."/>
            <person name="Ng V."/>
            <person name="Clum A."/>
            <person name="Steindorff A."/>
            <person name="Ohm R.A."/>
            <person name="Martin F."/>
            <person name="Silar P."/>
            <person name="Natvig D.O."/>
            <person name="Lalanne C."/>
            <person name="Gautier V."/>
            <person name="Ament-Velasquez S.L."/>
            <person name="Kruys A."/>
            <person name="Hutchinson M.I."/>
            <person name="Powell A.J."/>
            <person name="Barry K."/>
            <person name="Miller A.N."/>
            <person name="Grigoriev I.V."/>
            <person name="Debuchy R."/>
            <person name="Gladieux P."/>
            <person name="Hiltunen Thoren M."/>
            <person name="Johannesson H."/>
        </authorList>
    </citation>
    <scope>NUCLEOTIDE SEQUENCE [LARGE SCALE GENOMIC DNA]</scope>
    <source>
        <strain evidence="3">CBS 340.73</strain>
    </source>
</reference>
<gene>
    <name evidence="2" type="ORF">QBC46DRAFT_270518</name>
</gene>
<feature type="domain" description="Beta-lactamase-related" evidence="1">
    <location>
        <begin position="2"/>
        <end position="75"/>
    </location>
</feature>
<dbReference type="Pfam" id="PF00144">
    <property type="entry name" value="Beta-lactamase"/>
    <property type="match status" value="1"/>
</dbReference>
<dbReference type="Gene3D" id="3.40.710.10">
    <property type="entry name" value="DD-peptidase/beta-lactamase superfamily"/>
    <property type="match status" value="1"/>
</dbReference>
<dbReference type="PANTHER" id="PTHR43283">
    <property type="entry name" value="BETA-LACTAMASE-RELATED"/>
    <property type="match status" value="1"/>
</dbReference>
<proteinExistence type="predicted"/>
<dbReference type="SUPFAM" id="SSF56601">
    <property type="entry name" value="beta-lactamase/transpeptidase-like"/>
    <property type="match status" value="1"/>
</dbReference>
<dbReference type="InterPro" id="IPR012338">
    <property type="entry name" value="Beta-lactam/transpept-like"/>
</dbReference>
<dbReference type="InterPro" id="IPR050789">
    <property type="entry name" value="Diverse_Enzym_Activities"/>
</dbReference>
<dbReference type="InterPro" id="IPR001466">
    <property type="entry name" value="Beta-lactam-related"/>
</dbReference>
<evidence type="ECO:0000313" key="2">
    <source>
        <dbReference type="EMBL" id="KAK3936013.1"/>
    </source>
</evidence>
<dbReference type="Proteomes" id="UP001303473">
    <property type="component" value="Unassembled WGS sequence"/>
</dbReference>
<sequence>MVENKLPVTERTVFPMCSLTKLFTSMAMGAFIDNPPNNVTWQTRLVDILPEFSIQDPFQHHMTVEDALSHQTGMSLGTWYLGGNNNILIAHKDSLKFLIDQ</sequence>
<keyword evidence="3" id="KW-1185">Reference proteome</keyword>
<comment type="caution">
    <text evidence="2">The sequence shown here is derived from an EMBL/GenBank/DDBJ whole genome shotgun (WGS) entry which is preliminary data.</text>
</comment>
<protein>
    <recommendedName>
        <fullName evidence="1">Beta-lactamase-related domain-containing protein</fullName>
    </recommendedName>
</protein>
<dbReference type="AlphaFoldDB" id="A0AAN6N0L5"/>
<dbReference type="EMBL" id="MU853897">
    <property type="protein sequence ID" value="KAK3936013.1"/>
    <property type="molecule type" value="Genomic_DNA"/>
</dbReference>
<organism evidence="2 3">
    <name type="scientific">Diplogelasinospora grovesii</name>
    <dbReference type="NCBI Taxonomy" id="303347"/>
    <lineage>
        <taxon>Eukaryota</taxon>
        <taxon>Fungi</taxon>
        <taxon>Dikarya</taxon>
        <taxon>Ascomycota</taxon>
        <taxon>Pezizomycotina</taxon>
        <taxon>Sordariomycetes</taxon>
        <taxon>Sordariomycetidae</taxon>
        <taxon>Sordariales</taxon>
        <taxon>Diplogelasinosporaceae</taxon>
        <taxon>Diplogelasinospora</taxon>
    </lineage>
</organism>
<feature type="non-terminal residue" evidence="2">
    <location>
        <position position="101"/>
    </location>
</feature>
<name>A0AAN6N0L5_9PEZI</name>